<comment type="caution">
    <text evidence="1">The sequence shown here is derived from an EMBL/GenBank/DDBJ whole genome shotgun (WGS) entry which is preliminary data.</text>
</comment>
<gene>
    <name evidence="1" type="ORF">NA66_100380</name>
</gene>
<dbReference type="RefSeq" id="WP_177318361.1">
    <property type="nucleotide sequence ID" value="NZ_QJJY01000003.1"/>
</dbReference>
<protein>
    <submittedName>
        <fullName evidence="1">Uncharacterized protein</fullName>
    </submittedName>
</protein>
<evidence type="ECO:0000313" key="2">
    <source>
        <dbReference type="Proteomes" id="UP000247755"/>
    </source>
</evidence>
<dbReference type="AlphaFoldDB" id="A0A318JCS1"/>
<reference evidence="1 2" key="1">
    <citation type="submission" date="2018-05" db="EMBL/GenBank/DDBJ databases">
        <title>Comparative genomics of bacterial root endophytes of switchgrass collected from native prairies over two seasons.</title>
        <authorList>
            <person name="Tang Y."/>
        </authorList>
    </citation>
    <scope>NUCLEOTIDE SEQUENCE [LARGE SCALE GENOMIC DNA]</scope>
    <source>
        <strain evidence="1 2">NFIX32</strain>
    </source>
</reference>
<dbReference type="Proteomes" id="UP000247755">
    <property type="component" value="Unassembled WGS sequence"/>
</dbReference>
<name>A0A318JCS1_BURPY</name>
<proteinExistence type="predicted"/>
<dbReference type="EMBL" id="QJJY01000003">
    <property type="protein sequence ID" value="PXX38102.1"/>
    <property type="molecule type" value="Genomic_DNA"/>
</dbReference>
<organism evidence="1 2">
    <name type="scientific">Burkholderia pyrrocinia</name>
    <name type="common">Pseudomonas pyrrocinia</name>
    <dbReference type="NCBI Taxonomy" id="60550"/>
    <lineage>
        <taxon>Bacteria</taxon>
        <taxon>Pseudomonadati</taxon>
        <taxon>Pseudomonadota</taxon>
        <taxon>Betaproteobacteria</taxon>
        <taxon>Burkholderiales</taxon>
        <taxon>Burkholderiaceae</taxon>
        <taxon>Burkholderia</taxon>
        <taxon>Burkholderia cepacia complex</taxon>
    </lineage>
</organism>
<evidence type="ECO:0000313" key="1">
    <source>
        <dbReference type="EMBL" id="PXX38102.1"/>
    </source>
</evidence>
<sequence length="53" mass="5953">MKDCVVVAATRIARFVAAHFESYGLPMTDSDTPAMNEPFTQKALRLNRPTVQR</sequence>
<accession>A0A318JCS1</accession>